<dbReference type="Pfam" id="PF00679">
    <property type="entry name" value="EFG_C"/>
    <property type="match status" value="1"/>
</dbReference>
<dbReference type="Proteomes" id="UP000284178">
    <property type="component" value="Unassembled WGS sequence"/>
</dbReference>
<dbReference type="Pfam" id="PF03764">
    <property type="entry name" value="EFG_IV"/>
    <property type="match status" value="1"/>
</dbReference>
<dbReference type="Gene3D" id="3.30.70.870">
    <property type="entry name" value="Elongation Factor G (Translational Gtpase), domain 3"/>
    <property type="match status" value="1"/>
</dbReference>
<dbReference type="InterPro" id="IPR035650">
    <property type="entry name" value="Tet_C"/>
</dbReference>
<dbReference type="InterPro" id="IPR005225">
    <property type="entry name" value="Small_GTP-bd"/>
</dbReference>
<dbReference type="CDD" id="cd03711">
    <property type="entry name" value="Tet_C"/>
    <property type="match status" value="1"/>
</dbReference>
<dbReference type="CDD" id="cd10912">
    <property type="entry name" value="PIN_YacP-like"/>
    <property type="match status" value="1"/>
</dbReference>
<proteinExistence type="predicted"/>
<dbReference type="InterPro" id="IPR031157">
    <property type="entry name" value="G_TR_CS"/>
</dbReference>
<evidence type="ECO:0000256" key="3">
    <source>
        <dbReference type="ARBA" id="ARBA00023134"/>
    </source>
</evidence>
<evidence type="ECO:0000256" key="5">
    <source>
        <dbReference type="SAM" id="MobiDB-lite"/>
    </source>
</evidence>
<dbReference type="InterPro" id="IPR000640">
    <property type="entry name" value="EFG_V-like"/>
</dbReference>
<dbReference type="PANTHER" id="PTHR43261:SF1">
    <property type="entry name" value="RIBOSOME-RELEASING FACTOR 2, MITOCHONDRIAL"/>
    <property type="match status" value="1"/>
</dbReference>
<evidence type="ECO:0000259" key="6">
    <source>
        <dbReference type="PROSITE" id="PS51722"/>
    </source>
</evidence>
<feature type="compositionally biased region" description="Basic and acidic residues" evidence="5">
    <location>
        <begin position="880"/>
        <end position="895"/>
    </location>
</feature>
<evidence type="ECO:0000256" key="1">
    <source>
        <dbReference type="ARBA" id="ARBA00022741"/>
    </source>
</evidence>
<dbReference type="SUPFAM" id="SSF54211">
    <property type="entry name" value="Ribosomal protein S5 domain 2-like"/>
    <property type="match status" value="1"/>
</dbReference>
<dbReference type="PRINTS" id="PR00315">
    <property type="entry name" value="ELONGATNFCT"/>
</dbReference>
<dbReference type="AlphaFoldDB" id="A0A412FZ07"/>
<feature type="domain" description="Tr-type G" evidence="6">
    <location>
        <begin position="46"/>
        <end position="273"/>
    </location>
</feature>
<keyword evidence="3" id="KW-0342">GTP-binding</keyword>
<dbReference type="Pfam" id="PF05991">
    <property type="entry name" value="NYN_YacP"/>
    <property type="match status" value="1"/>
</dbReference>
<accession>A0A412FZ07</accession>
<dbReference type="GO" id="GO:0006412">
    <property type="term" value="P:translation"/>
    <property type="evidence" value="ECO:0007669"/>
    <property type="project" value="UniProtKB-KW"/>
</dbReference>
<evidence type="ECO:0000313" key="7">
    <source>
        <dbReference type="EMBL" id="RGR73414.1"/>
    </source>
</evidence>
<dbReference type="EMBL" id="QRUP01000012">
    <property type="protein sequence ID" value="RGR73414.1"/>
    <property type="molecule type" value="Genomic_DNA"/>
</dbReference>
<dbReference type="PANTHER" id="PTHR43261">
    <property type="entry name" value="TRANSLATION ELONGATION FACTOR G-RELATED"/>
    <property type="match status" value="1"/>
</dbReference>
<dbReference type="SUPFAM" id="SSF50447">
    <property type="entry name" value="Translation proteins"/>
    <property type="match status" value="1"/>
</dbReference>
<evidence type="ECO:0000256" key="4">
    <source>
        <dbReference type="ARBA" id="ARBA00023251"/>
    </source>
</evidence>
<dbReference type="Pfam" id="PF14492">
    <property type="entry name" value="EFG_III"/>
    <property type="match status" value="1"/>
</dbReference>
<gene>
    <name evidence="7" type="ORF">DWY25_10435</name>
</gene>
<dbReference type="InterPro" id="IPR035647">
    <property type="entry name" value="EFG_III/V"/>
</dbReference>
<reference evidence="7 8" key="1">
    <citation type="submission" date="2018-08" db="EMBL/GenBank/DDBJ databases">
        <title>A genome reference for cultivated species of the human gut microbiota.</title>
        <authorList>
            <person name="Zou Y."/>
            <person name="Xue W."/>
            <person name="Luo G."/>
        </authorList>
    </citation>
    <scope>NUCLEOTIDE SEQUENCE [LARGE SCALE GENOMIC DNA]</scope>
    <source>
        <strain evidence="7 8">AF24-29</strain>
    </source>
</reference>
<dbReference type="GO" id="GO:0046677">
    <property type="term" value="P:response to antibiotic"/>
    <property type="evidence" value="ECO:0007669"/>
    <property type="project" value="UniProtKB-KW"/>
</dbReference>
<dbReference type="SUPFAM" id="SSF54980">
    <property type="entry name" value="EF-G C-terminal domain-like"/>
    <property type="match status" value="2"/>
</dbReference>
<dbReference type="Gene3D" id="3.30.70.240">
    <property type="match status" value="1"/>
</dbReference>
<dbReference type="PROSITE" id="PS00301">
    <property type="entry name" value="G_TR_1"/>
    <property type="match status" value="1"/>
</dbReference>
<dbReference type="Gene3D" id="3.30.230.10">
    <property type="match status" value="1"/>
</dbReference>
<name>A0A412FZ07_9FIRM</name>
<dbReference type="GO" id="GO:0003924">
    <property type="term" value="F:GTPase activity"/>
    <property type="evidence" value="ECO:0007669"/>
    <property type="project" value="InterPro"/>
</dbReference>
<feature type="region of interest" description="Disordered" evidence="5">
    <location>
        <begin position="874"/>
        <end position="905"/>
    </location>
</feature>
<dbReference type="GO" id="GO:0005525">
    <property type="term" value="F:GTP binding"/>
    <property type="evidence" value="ECO:0007669"/>
    <property type="project" value="UniProtKB-KW"/>
</dbReference>
<sequence>MDRPGAKNEIRETRILASKLSLAAEATGIAGKRLEQTKKVAYNFSMKQIILGALAHVDAGKTTLSESLLYQSNQIRKRGRVDHQDTFLDYDDQERSRGITIFLKQAMFPWKQTEFTLLDTPGHIDFSAEMERTLQVLDYAIVLISGIDGVQAHTHTIWKLLETYHVPAFVFVNKMDIAYDDAAALMTSLQTQLDPRIIDFTQVDTQMENIAMQRDDLLESYLEQGTLTPSQIQSAVADRSLFPCYFGSALKADGVEALLDGLDAYTAMKRYPETFGARVYKVSRDRQGTRLTHVKITGGLLKAKQVLDNGEKVDQLRLYSGEQFTMVNEVQAGQVCCLKGPMKLGIHDGLGFEQPARTPVLSACLSYSLIPPAGCDPFALYRQLKQLEEEDPQLHLQFHAPTQEIRIQIMGSVQIEILKQLIASRFHLDVEFDEGKINYKETICAPVEGVGHYEPLRHYAEVHLLLEPLPPGSGVQVTSDCPVDWLALPWQKMVLNCLDEIEVPGVLTGSPITDIKITLIAGKAHVKHTEGGDFRQATLRALRQGLRRTTCQLLEPVYQFRMELPAGQLSRALFDLERMQAQSSITQNQTDTVVLEGTAPVSKMRNYQTELTAYTHGLGRLVCTFQGYQPCAEQQALIEAIGYDCDGDLDFPADSVFCSHGAGFLVRYDEVEEHMHIEAQWHPQKTETIDSGYHHNRYTVDDAELKRVMERTHKPKEKVAVRAPVKRTEIPEHIEIQRQKPKTKCLLVDGYNMIHSWSELVPLAQEDLSAARDQLIQLLSSFQGTRTGILILVFDAYQVKDNPGSIQKLHNLYVVYTKTSQTADSYIEKATHQLADEFEVTVATSDGMEQLIIMGQGAMRLSSRELEAQVQQLRHQHRKQERENLEPHRPLKELKTLLSDPEDDQ</sequence>
<dbReference type="InterPro" id="IPR010298">
    <property type="entry name" value="YacP-like"/>
</dbReference>
<dbReference type="InterPro" id="IPR005517">
    <property type="entry name" value="Transl_elong_EFG/EF2_IV"/>
</dbReference>
<evidence type="ECO:0000256" key="2">
    <source>
        <dbReference type="ARBA" id="ARBA00022917"/>
    </source>
</evidence>
<dbReference type="SUPFAM" id="SSF52540">
    <property type="entry name" value="P-loop containing nucleoside triphosphate hydrolases"/>
    <property type="match status" value="1"/>
</dbReference>
<dbReference type="InterPro" id="IPR027417">
    <property type="entry name" value="P-loop_NTPase"/>
</dbReference>
<organism evidence="7 8">
    <name type="scientific">Holdemania filiformis</name>
    <dbReference type="NCBI Taxonomy" id="61171"/>
    <lineage>
        <taxon>Bacteria</taxon>
        <taxon>Bacillati</taxon>
        <taxon>Bacillota</taxon>
        <taxon>Erysipelotrichia</taxon>
        <taxon>Erysipelotrichales</taxon>
        <taxon>Erysipelotrichaceae</taxon>
        <taxon>Holdemania</taxon>
    </lineage>
</organism>
<dbReference type="InterPro" id="IPR014721">
    <property type="entry name" value="Ribsml_uS5_D2-typ_fold_subgr"/>
</dbReference>
<dbReference type="InterPro" id="IPR000795">
    <property type="entry name" value="T_Tr_GTP-bd_dom"/>
</dbReference>
<dbReference type="NCBIfam" id="TIGR00231">
    <property type="entry name" value="small_GTP"/>
    <property type="match status" value="1"/>
</dbReference>
<comment type="caution">
    <text evidence="7">The sequence shown here is derived from an EMBL/GenBank/DDBJ whole genome shotgun (WGS) entry which is preliminary data.</text>
</comment>
<dbReference type="SMART" id="SM00889">
    <property type="entry name" value="EFG_IV"/>
    <property type="match status" value="1"/>
</dbReference>
<keyword evidence="8" id="KW-1185">Reference proteome</keyword>
<keyword evidence="2" id="KW-0648">Protein biosynthesis</keyword>
<evidence type="ECO:0000313" key="8">
    <source>
        <dbReference type="Proteomes" id="UP000284178"/>
    </source>
</evidence>
<dbReference type="InterPro" id="IPR009000">
    <property type="entry name" value="Transl_B-barrel_sf"/>
</dbReference>
<dbReference type="Pfam" id="PF00009">
    <property type="entry name" value="GTP_EFTU"/>
    <property type="match status" value="1"/>
</dbReference>
<dbReference type="InterPro" id="IPR020568">
    <property type="entry name" value="Ribosomal_Su5_D2-typ_SF"/>
</dbReference>
<dbReference type="GO" id="GO:0032790">
    <property type="term" value="P:ribosome disassembly"/>
    <property type="evidence" value="ECO:0007669"/>
    <property type="project" value="TreeGrafter"/>
</dbReference>
<dbReference type="Gene3D" id="2.40.30.10">
    <property type="entry name" value="Translation factors"/>
    <property type="match status" value="1"/>
</dbReference>
<dbReference type="Gene3D" id="3.40.50.300">
    <property type="entry name" value="P-loop containing nucleotide triphosphate hydrolases"/>
    <property type="match status" value="1"/>
</dbReference>
<protein>
    <submittedName>
        <fullName evidence="7">GTP-binding protein</fullName>
    </submittedName>
</protein>
<dbReference type="PROSITE" id="PS51722">
    <property type="entry name" value="G_TR_2"/>
    <property type="match status" value="1"/>
</dbReference>
<dbReference type="InterPro" id="IPR041095">
    <property type="entry name" value="EFG_II"/>
</dbReference>
<keyword evidence="1" id="KW-0547">Nucleotide-binding</keyword>
<keyword evidence="4" id="KW-0046">Antibiotic resistance</keyword>